<reference evidence="1 2" key="1">
    <citation type="submission" date="2016-09" db="EMBL/GenBank/DDBJ databases">
        <title>The complete genome sequences of Rhizobium gallicum, symbiovars gallicum and phaseoli, symbionts associated to common bean (Phaseolus vulgaris).</title>
        <authorList>
            <person name="Bustos P."/>
            <person name="Santamaria R.I."/>
            <person name="Perez-Carrascal O.M."/>
            <person name="Juarez S."/>
            <person name="Lozano L."/>
            <person name="Martinez-Flores I."/>
            <person name="Martinez-Romero E."/>
            <person name="Cevallos M."/>
            <person name="Romero D."/>
            <person name="Davila G."/>
            <person name="Gonzalez V."/>
        </authorList>
    </citation>
    <scope>NUCLEOTIDE SEQUENCE [LARGE SCALE GENOMIC DNA]</scope>
    <source>
        <strain evidence="1 2">8C-3</strain>
        <plasmid evidence="2">Plasmid prsp8c3b</plasmid>
    </source>
</reference>
<name>A0A1L5PC68_RHIET</name>
<evidence type="ECO:0000313" key="1">
    <source>
        <dbReference type="EMBL" id="APO77704.1"/>
    </source>
</evidence>
<protein>
    <submittedName>
        <fullName evidence="1">Uncharacterized protein</fullName>
    </submittedName>
</protein>
<sequence>MVNFSVQCPGCLIKMIQHDGQGGMFTKKLEQPLHLASAADGRPIDWNASIGRMSSIQTNDFTSLYQCH</sequence>
<keyword evidence="1" id="KW-0614">Plasmid</keyword>
<organism evidence="1 2">
    <name type="scientific">Rhizobium etli 8C-3</name>
    <dbReference type="NCBI Taxonomy" id="538025"/>
    <lineage>
        <taxon>Bacteria</taxon>
        <taxon>Pseudomonadati</taxon>
        <taxon>Pseudomonadota</taxon>
        <taxon>Alphaproteobacteria</taxon>
        <taxon>Hyphomicrobiales</taxon>
        <taxon>Rhizobiaceae</taxon>
        <taxon>Rhizobium/Agrobacterium group</taxon>
        <taxon>Rhizobium</taxon>
    </lineage>
</organism>
<dbReference type="AlphaFoldDB" id="A0A1L5PC68"/>
<proteinExistence type="predicted"/>
<accession>A0A1L5PC68</accession>
<geneLocation type="plasmid" evidence="2">
    <name>prsp8c3b</name>
</geneLocation>
<evidence type="ECO:0000313" key="2">
    <source>
        <dbReference type="Proteomes" id="UP000185109"/>
    </source>
</evidence>
<gene>
    <name evidence="1" type="ORF">AM571_PB00427</name>
</gene>
<dbReference type="EMBL" id="CP017243">
    <property type="protein sequence ID" value="APO77704.1"/>
    <property type="molecule type" value="Genomic_DNA"/>
</dbReference>
<dbReference type="Proteomes" id="UP000185109">
    <property type="component" value="Plasmid pRsp8C3b"/>
</dbReference>